<evidence type="ECO:0000259" key="10">
    <source>
        <dbReference type="Pfam" id="PF04643"/>
    </source>
</evidence>
<accession>L5L0P5</accession>
<dbReference type="EMBL" id="KB030441">
    <property type="protein sequence ID" value="ELK16618.1"/>
    <property type="molecule type" value="Genomic_DNA"/>
</dbReference>
<dbReference type="Proteomes" id="UP000010552">
    <property type="component" value="Unassembled WGS sequence"/>
</dbReference>
<protein>
    <recommendedName>
        <fullName evidence="4">Promotilin</fullName>
    </recommendedName>
</protein>
<comment type="similarity">
    <text evidence="3">Belongs to the motilin family.</text>
</comment>
<dbReference type="PANTHER" id="PTHR14156:SF0">
    <property type="entry name" value="PROMOTILIN"/>
    <property type="match status" value="1"/>
</dbReference>
<evidence type="ECO:0000256" key="3">
    <source>
        <dbReference type="ARBA" id="ARBA00006473"/>
    </source>
</evidence>
<dbReference type="eggNOG" id="ENOG502SS7F">
    <property type="taxonomic scope" value="Eukaryota"/>
</dbReference>
<evidence type="ECO:0000256" key="5">
    <source>
        <dbReference type="ARBA" id="ARBA00022525"/>
    </source>
</evidence>
<keyword evidence="7" id="KW-0372">Hormone</keyword>
<dbReference type="InterPro" id="IPR006738">
    <property type="entry name" value="Motilin_ghrelin"/>
</dbReference>
<evidence type="ECO:0000256" key="7">
    <source>
        <dbReference type="ARBA" id="ARBA00022702"/>
    </source>
</evidence>
<dbReference type="FunCoup" id="L5L0P5">
    <property type="interactions" value="30"/>
</dbReference>
<feature type="domain" description="Motilin/ghrelin" evidence="11">
    <location>
        <begin position="27"/>
        <end position="52"/>
    </location>
</feature>
<keyword evidence="9" id="KW-0732">Signal</keyword>
<comment type="subcellular location">
    <subcellularLocation>
        <location evidence="2">Secreted</location>
    </subcellularLocation>
</comment>
<dbReference type="GO" id="GO:0005576">
    <property type="term" value="C:extracellular region"/>
    <property type="evidence" value="ECO:0007669"/>
    <property type="project" value="UniProtKB-SubCell"/>
</dbReference>
<dbReference type="InParanoid" id="L5L0P5"/>
<dbReference type="InterPro" id="IPR015662">
    <property type="entry name" value="Promotilin"/>
</dbReference>
<evidence type="ECO:0000256" key="8">
    <source>
        <dbReference type="SAM" id="MobiDB-lite"/>
    </source>
</evidence>
<dbReference type="Pfam" id="PF04644">
    <property type="entry name" value="Motilin_ghrelin"/>
    <property type="match status" value="1"/>
</dbReference>
<dbReference type="AlphaFoldDB" id="L5L0P5"/>
<dbReference type="InterPro" id="IPR006737">
    <property type="entry name" value="Motilin_assoc"/>
</dbReference>
<reference evidence="13" key="1">
    <citation type="journal article" date="2013" name="Science">
        <title>Comparative analysis of bat genomes provides insight into the evolution of flight and immunity.</title>
        <authorList>
            <person name="Zhang G."/>
            <person name="Cowled C."/>
            <person name="Shi Z."/>
            <person name="Huang Z."/>
            <person name="Bishop-Lilly K.A."/>
            <person name="Fang X."/>
            <person name="Wynne J.W."/>
            <person name="Xiong Z."/>
            <person name="Baker M.L."/>
            <person name="Zhao W."/>
            <person name="Tachedjian M."/>
            <person name="Zhu Y."/>
            <person name="Zhou P."/>
            <person name="Jiang X."/>
            <person name="Ng J."/>
            <person name="Yang L."/>
            <person name="Wu L."/>
            <person name="Xiao J."/>
            <person name="Feng Y."/>
            <person name="Chen Y."/>
            <person name="Sun X."/>
            <person name="Zhang Y."/>
            <person name="Marsh G.A."/>
            <person name="Crameri G."/>
            <person name="Broder C.C."/>
            <person name="Frey K.G."/>
            <person name="Wang L.F."/>
            <person name="Wang J."/>
        </authorList>
    </citation>
    <scope>NUCLEOTIDE SEQUENCE [LARGE SCALE GENOMIC DNA]</scope>
</reference>
<evidence type="ECO:0000256" key="6">
    <source>
        <dbReference type="ARBA" id="ARBA00022685"/>
    </source>
</evidence>
<evidence type="ECO:0000256" key="9">
    <source>
        <dbReference type="SAM" id="SignalP"/>
    </source>
</evidence>
<feature type="chain" id="PRO_5003969749" description="Promotilin" evidence="9">
    <location>
        <begin position="26"/>
        <end position="139"/>
    </location>
</feature>
<evidence type="ECO:0000256" key="4">
    <source>
        <dbReference type="ARBA" id="ARBA00013909"/>
    </source>
</evidence>
<feature type="signal peptide" evidence="9">
    <location>
        <begin position="1"/>
        <end position="25"/>
    </location>
</feature>
<feature type="region of interest" description="Disordered" evidence="8">
    <location>
        <begin position="38"/>
        <end position="68"/>
    </location>
</feature>
<proteinExistence type="inferred from homology"/>
<feature type="domain" description="Motilin/ghrelin-associated peptide" evidence="10">
    <location>
        <begin position="64"/>
        <end position="109"/>
    </location>
</feature>
<sequence length="139" mass="15383">MVSRKAVAALVVVQIVAMLASQTEAFVPIFTYSELQRMQEKERNKGQKKSLSEQQRSEEMGPLDPAEDDQVIKLTAPVEIAMRMNSRQLEKYRAALERLLSEVLLSTQSGKGGRHHCSWGLASAHSSVNILEGSLSEQG</sequence>
<keyword evidence="13" id="KW-1185">Reference proteome</keyword>
<dbReference type="Pfam" id="PF04643">
    <property type="entry name" value="Motilin_assoc"/>
    <property type="match status" value="1"/>
</dbReference>
<evidence type="ECO:0000259" key="11">
    <source>
        <dbReference type="Pfam" id="PF04644"/>
    </source>
</evidence>
<evidence type="ECO:0000313" key="13">
    <source>
        <dbReference type="Proteomes" id="UP000010552"/>
    </source>
</evidence>
<dbReference type="GO" id="GO:0031788">
    <property type="term" value="F:motilin receptor binding"/>
    <property type="evidence" value="ECO:0007669"/>
    <property type="project" value="TreeGrafter"/>
</dbReference>
<evidence type="ECO:0000256" key="2">
    <source>
        <dbReference type="ARBA" id="ARBA00004613"/>
    </source>
</evidence>
<gene>
    <name evidence="12" type="ORF">PAL_GLEAN10007086</name>
</gene>
<keyword evidence="5" id="KW-0964">Secreted</keyword>
<name>L5L0P5_PTEAL</name>
<dbReference type="STRING" id="9402.L5L0P5"/>
<comment type="function">
    <text evidence="1">Plays an important role in the regulation of interdigestive gastrointestinal motility and indirectly causes rhythmic contraction of duodenal and colonic smooth muscle.</text>
</comment>
<keyword evidence="6" id="KW-0165">Cleavage on pair of basic residues</keyword>
<dbReference type="GO" id="GO:0005179">
    <property type="term" value="F:hormone activity"/>
    <property type="evidence" value="ECO:0007669"/>
    <property type="project" value="UniProtKB-KW"/>
</dbReference>
<organism evidence="12 13">
    <name type="scientific">Pteropus alecto</name>
    <name type="common">Black flying fox</name>
    <dbReference type="NCBI Taxonomy" id="9402"/>
    <lineage>
        <taxon>Eukaryota</taxon>
        <taxon>Metazoa</taxon>
        <taxon>Chordata</taxon>
        <taxon>Craniata</taxon>
        <taxon>Vertebrata</taxon>
        <taxon>Euteleostomi</taxon>
        <taxon>Mammalia</taxon>
        <taxon>Eutheria</taxon>
        <taxon>Laurasiatheria</taxon>
        <taxon>Chiroptera</taxon>
        <taxon>Yinpterochiroptera</taxon>
        <taxon>Pteropodoidea</taxon>
        <taxon>Pteropodidae</taxon>
        <taxon>Pteropodinae</taxon>
        <taxon>Pteropus</taxon>
    </lineage>
</organism>
<dbReference type="PANTHER" id="PTHR14156">
    <property type="entry name" value="MOTILIN"/>
    <property type="match status" value="1"/>
</dbReference>
<evidence type="ECO:0000256" key="1">
    <source>
        <dbReference type="ARBA" id="ARBA00002044"/>
    </source>
</evidence>
<evidence type="ECO:0000313" key="12">
    <source>
        <dbReference type="EMBL" id="ELK16618.1"/>
    </source>
</evidence>